<dbReference type="Pfam" id="PF00460">
    <property type="entry name" value="Flg_bb_rod"/>
    <property type="match status" value="1"/>
</dbReference>
<dbReference type="InterPro" id="IPR006299">
    <property type="entry name" value="FlgC"/>
</dbReference>
<feature type="domain" description="Flagellar basal body rod protein N-terminal" evidence="7">
    <location>
        <begin position="7"/>
        <end position="31"/>
    </location>
</feature>
<keyword evidence="10" id="KW-1185">Reference proteome</keyword>
<comment type="subcellular location">
    <subcellularLocation>
        <location evidence="1 6">Bacterial flagellum basal body</location>
    </subcellularLocation>
</comment>
<evidence type="ECO:0000259" key="8">
    <source>
        <dbReference type="Pfam" id="PF06429"/>
    </source>
</evidence>
<dbReference type="NCBIfam" id="TIGR01395">
    <property type="entry name" value="FlgC"/>
    <property type="match status" value="1"/>
</dbReference>
<comment type="caution">
    <text evidence="9">The sequence shown here is derived from an EMBL/GenBank/DDBJ whole genome shotgun (WGS) entry which is preliminary data.</text>
</comment>
<evidence type="ECO:0000259" key="7">
    <source>
        <dbReference type="Pfam" id="PF00460"/>
    </source>
</evidence>
<feature type="domain" description="Flagellar basal-body/hook protein C-terminal" evidence="8">
    <location>
        <begin position="101"/>
        <end position="144"/>
    </location>
</feature>
<proteinExistence type="inferred from homology"/>
<dbReference type="PANTHER" id="PTHR30435:SF29">
    <property type="entry name" value="FLAGELLAR BASAL-BODY ROD PROTEIN FLGC"/>
    <property type="match status" value="1"/>
</dbReference>
<protein>
    <recommendedName>
        <fullName evidence="3 6">Flagellar basal-body rod protein FlgC</fullName>
    </recommendedName>
</protein>
<evidence type="ECO:0000256" key="1">
    <source>
        <dbReference type="ARBA" id="ARBA00004117"/>
    </source>
</evidence>
<dbReference type="Pfam" id="PF06429">
    <property type="entry name" value="Flg_bbr_C"/>
    <property type="match status" value="1"/>
</dbReference>
<dbReference type="InterPro" id="IPR010930">
    <property type="entry name" value="Flg_bb/hook_C_dom"/>
</dbReference>
<comment type="subunit">
    <text evidence="5 6">The basal body constitutes a major portion of the flagellar organelle and consists of four rings (L,P,S, and M) mounted on a central rod. The rod consists of about 26 subunits of FlgG in the distal portion, and FlgB, FlgC and FlgF are thought to build up the proximal portion of the rod with about 6 subunits each.</text>
</comment>
<dbReference type="InterPro" id="IPR001444">
    <property type="entry name" value="Flag_bb_rod_N"/>
</dbReference>
<sequence>MSLSNIFNIAGSGMSAQSIRLNTVASNIANAESVSSSVDSTYRARHPVFEQVQQQVMAGMSAQSEMQVSAGGGVKVNGIIESDAPLRKQYEPNHPMADEEGFVFYPNVNVVEEMANMISASRSFQTNADLMGTAKDMMQRVLQLGQ</sequence>
<keyword evidence="9" id="KW-0282">Flagellum</keyword>
<keyword evidence="9" id="KW-0966">Cell projection</keyword>
<evidence type="ECO:0000313" key="10">
    <source>
        <dbReference type="Proteomes" id="UP000253769"/>
    </source>
</evidence>
<dbReference type="OrthoDB" id="9794148at2"/>
<dbReference type="EMBL" id="QQOH01000002">
    <property type="protein sequence ID" value="RDE22387.1"/>
    <property type="molecule type" value="Genomic_DNA"/>
</dbReference>
<dbReference type="Proteomes" id="UP000253769">
    <property type="component" value="Unassembled WGS sequence"/>
</dbReference>
<evidence type="ECO:0000256" key="6">
    <source>
        <dbReference type="RuleBase" id="RU362062"/>
    </source>
</evidence>
<dbReference type="PANTHER" id="PTHR30435">
    <property type="entry name" value="FLAGELLAR PROTEIN"/>
    <property type="match status" value="1"/>
</dbReference>
<dbReference type="PROSITE" id="PS00588">
    <property type="entry name" value="FLAGELLA_BB_ROD"/>
    <property type="match status" value="1"/>
</dbReference>
<dbReference type="InterPro" id="IPR019776">
    <property type="entry name" value="Flagellar_basal_body_rod_CS"/>
</dbReference>
<evidence type="ECO:0000256" key="3">
    <source>
        <dbReference type="ARBA" id="ARBA00017941"/>
    </source>
</evidence>
<name>A0A369WL88_9GAMM</name>
<evidence type="ECO:0000256" key="2">
    <source>
        <dbReference type="ARBA" id="ARBA00009677"/>
    </source>
</evidence>
<organism evidence="9 10">
    <name type="scientific">Motiliproteus coralliicola</name>
    <dbReference type="NCBI Taxonomy" id="2283196"/>
    <lineage>
        <taxon>Bacteria</taxon>
        <taxon>Pseudomonadati</taxon>
        <taxon>Pseudomonadota</taxon>
        <taxon>Gammaproteobacteria</taxon>
        <taxon>Oceanospirillales</taxon>
        <taxon>Oceanospirillaceae</taxon>
        <taxon>Motiliproteus</taxon>
    </lineage>
</organism>
<dbReference type="RefSeq" id="WP_114695012.1">
    <property type="nucleotide sequence ID" value="NZ_QQOH01000002.1"/>
</dbReference>
<dbReference type="AlphaFoldDB" id="A0A369WL88"/>
<evidence type="ECO:0000256" key="5">
    <source>
        <dbReference type="ARBA" id="ARBA00025933"/>
    </source>
</evidence>
<evidence type="ECO:0000256" key="4">
    <source>
        <dbReference type="ARBA" id="ARBA00023143"/>
    </source>
</evidence>
<evidence type="ECO:0000313" key="9">
    <source>
        <dbReference type="EMBL" id="RDE22387.1"/>
    </source>
</evidence>
<comment type="similarity">
    <text evidence="2">Belongs to the flagella basal body rod proteins family.</text>
</comment>
<keyword evidence="4 6" id="KW-0975">Bacterial flagellum</keyword>
<accession>A0A369WL88</accession>
<reference evidence="9 10" key="1">
    <citation type="submission" date="2018-07" db="EMBL/GenBank/DDBJ databases">
        <title>Motiliproteus coralliicola sp. nov., a bacterium isolated from Coral.</title>
        <authorList>
            <person name="Wang G."/>
        </authorList>
    </citation>
    <scope>NUCLEOTIDE SEQUENCE [LARGE SCALE GENOMIC DNA]</scope>
    <source>
        <strain evidence="9 10">C34</strain>
    </source>
</reference>
<dbReference type="GO" id="GO:0071978">
    <property type="term" value="P:bacterial-type flagellum-dependent swarming motility"/>
    <property type="evidence" value="ECO:0007669"/>
    <property type="project" value="TreeGrafter"/>
</dbReference>
<dbReference type="GO" id="GO:0030694">
    <property type="term" value="C:bacterial-type flagellum basal body, rod"/>
    <property type="evidence" value="ECO:0007669"/>
    <property type="project" value="UniProtKB-UniRule"/>
</dbReference>
<keyword evidence="9" id="KW-0969">Cilium</keyword>
<gene>
    <name evidence="9" type="primary">flgC</name>
    <name evidence="9" type="ORF">DV711_07210</name>
</gene>